<gene>
    <name evidence="1" type="ORF">CH330_01455</name>
</gene>
<dbReference type="AlphaFoldDB" id="A0A235BX90"/>
<dbReference type="Proteomes" id="UP000215559">
    <property type="component" value="Unassembled WGS sequence"/>
</dbReference>
<evidence type="ECO:0000313" key="1">
    <source>
        <dbReference type="EMBL" id="OYD16963.1"/>
    </source>
</evidence>
<organism evidence="1 2">
    <name type="scientific">candidate division WOR-3 bacterium JGI_Cruoil_03_51_56</name>
    <dbReference type="NCBI Taxonomy" id="1973747"/>
    <lineage>
        <taxon>Bacteria</taxon>
        <taxon>Bacteria division WOR-3</taxon>
    </lineage>
</organism>
<proteinExistence type="predicted"/>
<name>A0A235BX90_UNCW3</name>
<evidence type="ECO:0000313" key="2">
    <source>
        <dbReference type="Proteomes" id="UP000215559"/>
    </source>
</evidence>
<comment type="caution">
    <text evidence="1">The sequence shown here is derived from an EMBL/GenBank/DDBJ whole genome shotgun (WGS) entry which is preliminary data.</text>
</comment>
<reference evidence="1 2" key="1">
    <citation type="submission" date="2017-07" db="EMBL/GenBank/DDBJ databases">
        <title>Recovery of genomes from metagenomes via a dereplication, aggregation, and scoring strategy.</title>
        <authorList>
            <person name="Sieber C.M."/>
            <person name="Probst A.J."/>
            <person name="Sharrar A."/>
            <person name="Thomas B.C."/>
            <person name="Hess M."/>
            <person name="Tringe S.G."/>
            <person name="Banfield J.F."/>
        </authorList>
    </citation>
    <scope>NUCLEOTIDE SEQUENCE [LARGE SCALE GENOMIC DNA]</scope>
    <source>
        <strain evidence="1">JGI_Cruoil_03_51_56</strain>
    </source>
</reference>
<protein>
    <submittedName>
        <fullName evidence="1">Uncharacterized protein</fullName>
    </submittedName>
</protein>
<accession>A0A235BX90</accession>
<sequence>MTELDKGILKHLLAKTFDGATTKEMAEVLQLNKPETSGRTIVWRRLKRIQNISKRMKGAPIVISERKRWVMNFDEFTFKEAKIE</sequence>
<dbReference type="EMBL" id="NOZP01000031">
    <property type="protein sequence ID" value="OYD16963.1"/>
    <property type="molecule type" value="Genomic_DNA"/>
</dbReference>